<dbReference type="InterPro" id="IPR045690">
    <property type="entry name" value="DUF6055"/>
</dbReference>
<evidence type="ECO:0000313" key="2">
    <source>
        <dbReference type="EMBL" id="KAK4213466.1"/>
    </source>
</evidence>
<dbReference type="Proteomes" id="UP001301769">
    <property type="component" value="Unassembled WGS sequence"/>
</dbReference>
<reference evidence="2" key="2">
    <citation type="submission" date="2023-05" db="EMBL/GenBank/DDBJ databases">
        <authorList>
            <consortium name="Lawrence Berkeley National Laboratory"/>
            <person name="Steindorff A."/>
            <person name="Hensen N."/>
            <person name="Bonometti L."/>
            <person name="Westerberg I."/>
            <person name="Brannstrom I.O."/>
            <person name="Guillou S."/>
            <person name="Cros-Aarteil S."/>
            <person name="Calhoun S."/>
            <person name="Haridas S."/>
            <person name="Kuo A."/>
            <person name="Mondo S."/>
            <person name="Pangilinan J."/>
            <person name="Riley R."/>
            <person name="Labutti K."/>
            <person name="Andreopoulos B."/>
            <person name="Lipzen A."/>
            <person name="Chen C."/>
            <person name="Yanf M."/>
            <person name="Daum C."/>
            <person name="Ng V."/>
            <person name="Clum A."/>
            <person name="Ohm R."/>
            <person name="Martin F."/>
            <person name="Silar P."/>
            <person name="Natvig D."/>
            <person name="Lalanne C."/>
            <person name="Gautier V."/>
            <person name="Ament-Velasquez S.L."/>
            <person name="Kruys A."/>
            <person name="Hutchinson M.I."/>
            <person name="Powell A.J."/>
            <person name="Barry K."/>
            <person name="Miller A.N."/>
            <person name="Grigoriev I.V."/>
            <person name="Debuchy R."/>
            <person name="Gladieux P."/>
            <person name="Thoren M.H."/>
            <person name="Johannesson H."/>
        </authorList>
    </citation>
    <scope>NUCLEOTIDE SEQUENCE</scope>
    <source>
        <strain evidence="2">PSN293</strain>
    </source>
</reference>
<dbReference type="Pfam" id="PF19527">
    <property type="entry name" value="DUF6055"/>
    <property type="match status" value="1"/>
</dbReference>
<organism evidence="2 3">
    <name type="scientific">Rhypophila decipiens</name>
    <dbReference type="NCBI Taxonomy" id="261697"/>
    <lineage>
        <taxon>Eukaryota</taxon>
        <taxon>Fungi</taxon>
        <taxon>Dikarya</taxon>
        <taxon>Ascomycota</taxon>
        <taxon>Pezizomycotina</taxon>
        <taxon>Sordariomycetes</taxon>
        <taxon>Sordariomycetidae</taxon>
        <taxon>Sordariales</taxon>
        <taxon>Naviculisporaceae</taxon>
        <taxon>Rhypophila</taxon>
    </lineage>
</organism>
<dbReference type="EMBL" id="MU858108">
    <property type="protein sequence ID" value="KAK4213466.1"/>
    <property type="molecule type" value="Genomic_DNA"/>
</dbReference>
<reference evidence="2" key="1">
    <citation type="journal article" date="2023" name="Mol. Phylogenet. Evol.">
        <title>Genome-scale phylogeny and comparative genomics of the fungal order Sordariales.</title>
        <authorList>
            <person name="Hensen N."/>
            <person name="Bonometti L."/>
            <person name="Westerberg I."/>
            <person name="Brannstrom I.O."/>
            <person name="Guillou S."/>
            <person name="Cros-Aarteil S."/>
            <person name="Calhoun S."/>
            <person name="Haridas S."/>
            <person name="Kuo A."/>
            <person name="Mondo S."/>
            <person name="Pangilinan J."/>
            <person name="Riley R."/>
            <person name="LaButti K."/>
            <person name="Andreopoulos B."/>
            <person name="Lipzen A."/>
            <person name="Chen C."/>
            <person name="Yan M."/>
            <person name="Daum C."/>
            <person name="Ng V."/>
            <person name="Clum A."/>
            <person name="Steindorff A."/>
            <person name="Ohm R.A."/>
            <person name="Martin F."/>
            <person name="Silar P."/>
            <person name="Natvig D.O."/>
            <person name="Lalanne C."/>
            <person name="Gautier V."/>
            <person name="Ament-Velasquez S.L."/>
            <person name="Kruys A."/>
            <person name="Hutchinson M.I."/>
            <person name="Powell A.J."/>
            <person name="Barry K."/>
            <person name="Miller A.N."/>
            <person name="Grigoriev I.V."/>
            <person name="Debuchy R."/>
            <person name="Gladieux P."/>
            <person name="Hiltunen Thoren M."/>
            <person name="Johannesson H."/>
        </authorList>
    </citation>
    <scope>NUCLEOTIDE SEQUENCE</scope>
    <source>
        <strain evidence="2">PSN293</strain>
    </source>
</reference>
<protein>
    <submittedName>
        <fullName evidence="2">Uncharacterized protein</fullName>
    </submittedName>
</protein>
<comment type="caution">
    <text evidence="2">The sequence shown here is derived from an EMBL/GenBank/DDBJ whole genome shotgun (WGS) entry which is preliminary data.</text>
</comment>
<keyword evidence="3" id="KW-1185">Reference proteome</keyword>
<evidence type="ECO:0000313" key="3">
    <source>
        <dbReference type="Proteomes" id="UP001301769"/>
    </source>
</evidence>
<evidence type="ECO:0000256" key="1">
    <source>
        <dbReference type="SAM" id="SignalP"/>
    </source>
</evidence>
<sequence>MRPHLPSQGPFSLLLLLLTITNLNLVTAAPPAEFTPNPKVGPSSPSAKFKDSPHFRLYNPPSDTIATAALSILEAGYQCFVLDLSWRSPGLSFRGSPPENDASYSGPYYKTNIYTVDTLPGAAANTPVDLQLGYPYLNVLTTYLTTPSVTVHEFGHAMTYAARYWIDQSRTGAWWETIANFVADTYLTSSVCAPARAKYNQPSNGNSLIDLPKVIGDSFQVIVDGSKDTGNYYQAWPFLTYMFNNPDNVPGLGKAIFPGMWLKYKQNSNETPLHVLDRLVQTAGGGGQRIRDLVGRYWARMAFVDIGHPKAQAQFMSQRSKLNYANLDSQGGNGRYRVKSARQPRYMGANIIPLKGTGNITVNLTVNNNMPCIATLAVRGSNGVVRYTILTKGSGQVLVAGGEEAALVVANTPDTLYLYDPFSLTSEVSRGLDYQVQISGASA</sequence>
<accession>A0AAN6Y8T0</accession>
<name>A0AAN6Y8T0_9PEZI</name>
<keyword evidence="1" id="KW-0732">Signal</keyword>
<gene>
    <name evidence="2" type="ORF">QBC37DRAFT_316188</name>
</gene>
<feature type="chain" id="PRO_5042814260" evidence="1">
    <location>
        <begin position="29"/>
        <end position="443"/>
    </location>
</feature>
<proteinExistence type="predicted"/>
<dbReference type="AlphaFoldDB" id="A0AAN6Y8T0"/>
<feature type="signal peptide" evidence="1">
    <location>
        <begin position="1"/>
        <end position="28"/>
    </location>
</feature>